<name>A0A3G2R2X9_9FIRM</name>
<feature type="domain" description="Helix-turn-helix conjugative transposon-like" evidence="1">
    <location>
        <begin position="2"/>
        <end position="53"/>
    </location>
</feature>
<accession>A0A3G2R2X9</accession>
<proteinExistence type="predicted"/>
<keyword evidence="3" id="KW-1185">Reference proteome</keyword>
<dbReference type="KEGG" id="bacg:D2962_01550"/>
<reference evidence="2 3" key="1">
    <citation type="submission" date="2018-10" db="EMBL/GenBank/DDBJ databases">
        <authorList>
            <person name="Zhang X."/>
        </authorList>
    </citation>
    <scope>NUCLEOTIDE SEQUENCE [LARGE SCALE GENOMIC DNA]</scope>
    <source>
        <strain evidence="2 3">SK-G1</strain>
    </source>
</reference>
<dbReference type="EMBL" id="CP033169">
    <property type="protein sequence ID" value="AYO29468.1"/>
    <property type="molecule type" value="Genomic_DNA"/>
</dbReference>
<sequence>MILKMKSGDEEAFIKLIDRFSPMIKKCGYQMGYGDDFTEELIEMLICAIHRFNPEVYNRGKGPTEDYDMNLLEANLVIWIKNYIKYAVEYITDKYETYSKTQLPILNCPVYDDNEEEMIDQGADENADMAEEICSSIEVEKNYQKS</sequence>
<evidence type="ECO:0000259" key="1">
    <source>
        <dbReference type="Pfam" id="PF12645"/>
    </source>
</evidence>
<gene>
    <name evidence="2" type="ORF">D2962_01550</name>
</gene>
<dbReference type="AlphaFoldDB" id="A0A3G2R2X9"/>
<evidence type="ECO:0000313" key="3">
    <source>
        <dbReference type="Proteomes" id="UP000280960"/>
    </source>
</evidence>
<evidence type="ECO:0000313" key="2">
    <source>
        <dbReference type="EMBL" id="AYO29468.1"/>
    </source>
</evidence>
<dbReference type="Proteomes" id="UP000280960">
    <property type="component" value="Chromosome"/>
</dbReference>
<organism evidence="2 3">
    <name type="scientific">Biomaibacter acetigenes</name>
    <dbReference type="NCBI Taxonomy" id="2316383"/>
    <lineage>
        <taxon>Bacteria</taxon>
        <taxon>Bacillati</taxon>
        <taxon>Bacillota</taxon>
        <taxon>Clostridia</taxon>
        <taxon>Thermosediminibacterales</taxon>
        <taxon>Tepidanaerobacteraceae</taxon>
        <taxon>Biomaibacter</taxon>
    </lineage>
</organism>
<dbReference type="InterPro" id="IPR024760">
    <property type="entry name" value="HTH_dom_conjug_TS-like"/>
</dbReference>
<dbReference type="Pfam" id="PF12645">
    <property type="entry name" value="HTH_16"/>
    <property type="match status" value="1"/>
</dbReference>
<protein>
    <recommendedName>
        <fullName evidence="1">Helix-turn-helix conjugative transposon-like domain-containing protein</fullName>
    </recommendedName>
</protein>